<dbReference type="PANTHER" id="PTHR46904:SF1">
    <property type="entry name" value="CENTROMERE PROTEIN T"/>
    <property type="match status" value="1"/>
</dbReference>
<keyword evidence="4" id="KW-0158">Chromosome</keyword>
<dbReference type="GO" id="GO:0046982">
    <property type="term" value="F:protein heterodimerization activity"/>
    <property type="evidence" value="ECO:0007669"/>
    <property type="project" value="InterPro"/>
</dbReference>
<gene>
    <name evidence="8" type="ORF">POJ06DRAFT_122685</name>
</gene>
<feature type="domain" description="CENP-T/Histone H4 histone fold" evidence="7">
    <location>
        <begin position="279"/>
        <end position="373"/>
    </location>
</feature>
<feature type="compositionally biased region" description="Basic and acidic residues" evidence="6">
    <location>
        <begin position="169"/>
        <end position="180"/>
    </location>
</feature>
<name>A0AAD7QRA8_9ASCO</name>
<reference evidence="8" key="1">
    <citation type="submission" date="2023-03" db="EMBL/GenBank/DDBJ databases">
        <title>Near-Complete genome sequence of Lipomyces tetrasporous NRRL Y-64009, an oleaginous yeast capable of growing on lignocellulosic hydrolysates.</title>
        <authorList>
            <consortium name="Lawrence Berkeley National Laboratory"/>
            <person name="Jagtap S.S."/>
            <person name="Liu J.-J."/>
            <person name="Walukiewicz H.E."/>
            <person name="Pangilinan J."/>
            <person name="Lipzen A."/>
            <person name="Ahrendt S."/>
            <person name="Koriabine M."/>
            <person name="Cobaugh K."/>
            <person name="Salamov A."/>
            <person name="Yoshinaga Y."/>
            <person name="Ng V."/>
            <person name="Daum C."/>
            <person name="Grigoriev I.V."/>
            <person name="Slininger P.J."/>
            <person name="Dien B.S."/>
            <person name="Jin Y.-S."/>
            <person name="Rao C.V."/>
        </authorList>
    </citation>
    <scope>NUCLEOTIDE SEQUENCE</scope>
    <source>
        <strain evidence="8">NRRL Y-64009</strain>
    </source>
</reference>
<evidence type="ECO:0000256" key="2">
    <source>
        <dbReference type="ARBA" id="ARBA00004286"/>
    </source>
</evidence>
<dbReference type="GO" id="GO:0000776">
    <property type="term" value="C:kinetochore"/>
    <property type="evidence" value="ECO:0007669"/>
    <property type="project" value="InterPro"/>
</dbReference>
<dbReference type="GeneID" id="80879425"/>
<dbReference type="AlphaFoldDB" id="A0AAD7QRA8"/>
<evidence type="ECO:0000256" key="4">
    <source>
        <dbReference type="ARBA" id="ARBA00022454"/>
    </source>
</evidence>
<dbReference type="GO" id="GO:0007059">
    <property type="term" value="P:chromosome segregation"/>
    <property type="evidence" value="ECO:0007669"/>
    <property type="project" value="TreeGrafter"/>
</dbReference>
<comment type="similarity">
    <text evidence="3">Belongs to the CENP-T/CNN1 family.</text>
</comment>
<dbReference type="GO" id="GO:0003677">
    <property type="term" value="F:DNA binding"/>
    <property type="evidence" value="ECO:0007669"/>
    <property type="project" value="InterPro"/>
</dbReference>
<keyword evidence="9" id="KW-1185">Reference proteome</keyword>
<feature type="region of interest" description="Disordered" evidence="6">
    <location>
        <begin position="125"/>
        <end position="154"/>
    </location>
</feature>
<dbReference type="InterPro" id="IPR035425">
    <property type="entry name" value="CENP-T/H4_C"/>
</dbReference>
<dbReference type="Gene3D" id="1.10.20.10">
    <property type="entry name" value="Histone, subunit A"/>
    <property type="match status" value="1"/>
</dbReference>
<organism evidence="8 9">
    <name type="scientific">Lipomyces tetrasporus</name>
    <dbReference type="NCBI Taxonomy" id="54092"/>
    <lineage>
        <taxon>Eukaryota</taxon>
        <taxon>Fungi</taxon>
        <taxon>Dikarya</taxon>
        <taxon>Ascomycota</taxon>
        <taxon>Saccharomycotina</taxon>
        <taxon>Lipomycetes</taxon>
        <taxon>Lipomycetales</taxon>
        <taxon>Lipomycetaceae</taxon>
        <taxon>Lipomyces</taxon>
    </lineage>
</organism>
<comment type="subcellular location">
    <subcellularLocation>
        <location evidence="2">Chromosome</location>
    </subcellularLocation>
    <subcellularLocation>
        <location evidence="1">Nucleus</location>
    </subcellularLocation>
</comment>
<evidence type="ECO:0000256" key="5">
    <source>
        <dbReference type="ARBA" id="ARBA00023242"/>
    </source>
</evidence>
<sequence length="408" mass="47059">MDRDRFLAVSTPRRVQQQTSLQRSAHRTSGSRTPFTRNRPVRHNILTPGRERRRSGILPARKTPRDDLRLLSRLLKRPSPRLPDQPQPKRLSQSSVTSRSSISTQFHDYGNEEDELPQLVAVTHNDAEREDEEEDERQLRHPPLVSVGGDEDDEQDVTAYSVEYPRRMTAEPRSSLDRSRLPVSDVDDNATADESTQFVIRPLQDEEIPLDYNELRDYSGYDDDRNNPIDDYNEYEDTINRERLQEEFSQRAENRKTMDTAISAKSTSSKQARTKKLEQALPKKLIKDLIKNLSSLPVSTEALQTVTDASDMFFKQAGSDLAKYAQHANRKTIDESDVLMLMKRQRQLTPKVTVFGLGHKYLPTELLAELRLPNANNAKSVKEHEKIKSEDMKRRQRKANKKESRIAQ</sequence>
<dbReference type="GO" id="GO:0051382">
    <property type="term" value="P:kinetochore assembly"/>
    <property type="evidence" value="ECO:0007669"/>
    <property type="project" value="InterPro"/>
</dbReference>
<keyword evidence="5" id="KW-0539">Nucleus</keyword>
<feature type="region of interest" description="Disordered" evidence="6">
    <location>
        <begin position="250"/>
        <end position="274"/>
    </location>
</feature>
<dbReference type="Proteomes" id="UP001217417">
    <property type="component" value="Unassembled WGS sequence"/>
</dbReference>
<dbReference type="EMBL" id="JARPMG010000006">
    <property type="protein sequence ID" value="KAJ8100034.1"/>
    <property type="molecule type" value="Genomic_DNA"/>
</dbReference>
<dbReference type="RefSeq" id="XP_056043484.1">
    <property type="nucleotide sequence ID" value="XM_056184259.1"/>
</dbReference>
<dbReference type="InterPro" id="IPR009072">
    <property type="entry name" value="Histone-fold"/>
</dbReference>
<feature type="region of interest" description="Disordered" evidence="6">
    <location>
        <begin position="1"/>
        <end position="101"/>
    </location>
</feature>
<accession>A0AAD7QRA8</accession>
<feature type="region of interest" description="Disordered" evidence="6">
    <location>
        <begin position="169"/>
        <end position="188"/>
    </location>
</feature>
<feature type="compositionally biased region" description="Polar residues" evidence="6">
    <location>
        <begin position="13"/>
        <end position="36"/>
    </location>
</feature>
<protein>
    <submittedName>
        <fullName evidence="8">Centromere kinetochore component CENP-T-domain-containing protein</fullName>
    </submittedName>
</protein>
<dbReference type="CDD" id="cd22920">
    <property type="entry name" value="HFD_CENP-T"/>
    <property type="match status" value="1"/>
</dbReference>
<comment type="caution">
    <text evidence="8">The sequence shown here is derived from an EMBL/GenBank/DDBJ whole genome shotgun (WGS) entry which is preliminary data.</text>
</comment>
<evidence type="ECO:0000256" key="3">
    <source>
        <dbReference type="ARBA" id="ARBA00010137"/>
    </source>
</evidence>
<evidence type="ECO:0000256" key="6">
    <source>
        <dbReference type="SAM" id="MobiDB-lite"/>
    </source>
</evidence>
<evidence type="ECO:0000256" key="1">
    <source>
        <dbReference type="ARBA" id="ARBA00004123"/>
    </source>
</evidence>
<feature type="compositionally biased region" description="Basic and acidic residues" evidence="6">
    <location>
        <begin position="380"/>
        <end position="393"/>
    </location>
</feature>
<dbReference type="GO" id="GO:0000278">
    <property type="term" value="P:mitotic cell cycle"/>
    <property type="evidence" value="ECO:0007669"/>
    <property type="project" value="TreeGrafter"/>
</dbReference>
<dbReference type="SUPFAM" id="SSF47113">
    <property type="entry name" value="Histone-fold"/>
    <property type="match status" value="1"/>
</dbReference>
<dbReference type="Pfam" id="PF15511">
    <property type="entry name" value="CENP-T_C"/>
    <property type="match status" value="1"/>
</dbReference>
<feature type="region of interest" description="Disordered" evidence="6">
    <location>
        <begin position="377"/>
        <end position="408"/>
    </location>
</feature>
<dbReference type="GO" id="GO:0005634">
    <property type="term" value="C:nucleus"/>
    <property type="evidence" value="ECO:0007669"/>
    <property type="project" value="UniProtKB-SubCell"/>
</dbReference>
<feature type="compositionally biased region" description="Low complexity" evidence="6">
    <location>
        <begin position="92"/>
        <end position="101"/>
    </location>
</feature>
<proteinExistence type="inferred from homology"/>
<evidence type="ECO:0000259" key="7">
    <source>
        <dbReference type="Pfam" id="PF15511"/>
    </source>
</evidence>
<evidence type="ECO:0000313" key="8">
    <source>
        <dbReference type="EMBL" id="KAJ8100034.1"/>
    </source>
</evidence>
<dbReference type="PANTHER" id="PTHR46904">
    <property type="entry name" value="CENTROMERE PROTEIN T"/>
    <property type="match status" value="1"/>
</dbReference>
<dbReference type="InterPro" id="IPR028255">
    <property type="entry name" value="CENP-T"/>
</dbReference>
<evidence type="ECO:0000313" key="9">
    <source>
        <dbReference type="Proteomes" id="UP001217417"/>
    </source>
</evidence>